<feature type="region of interest" description="Disordered" evidence="1">
    <location>
        <begin position="1"/>
        <end position="26"/>
    </location>
</feature>
<name>A0A3E0G5F0_9PSEU</name>
<gene>
    <name evidence="2" type="ORF">BCF44_1472</name>
</gene>
<organism evidence="2 3">
    <name type="scientific">Kutzneria buriramensis</name>
    <dbReference type="NCBI Taxonomy" id="1045776"/>
    <lineage>
        <taxon>Bacteria</taxon>
        <taxon>Bacillati</taxon>
        <taxon>Actinomycetota</taxon>
        <taxon>Actinomycetes</taxon>
        <taxon>Pseudonocardiales</taxon>
        <taxon>Pseudonocardiaceae</taxon>
        <taxon>Kutzneria</taxon>
    </lineage>
</organism>
<evidence type="ECO:0000313" key="3">
    <source>
        <dbReference type="Proteomes" id="UP000256269"/>
    </source>
</evidence>
<evidence type="ECO:0000313" key="2">
    <source>
        <dbReference type="EMBL" id="REH17430.1"/>
    </source>
</evidence>
<dbReference type="EMBL" id="QUNO01000047">
    <property type="protein sequence ID" value="REH17430.1"/>
    <property type="molecule type" value="Genomic_DNA"/>
</dbReference>
<comment type="caution">
    <text evidence="2">The sequence shown here is derived from an EMBL/GenBank/DDBJ whole genome shotgun (WGS) entry which is preliminary data.</text>
</comment>
<keyword evidence="3" id="KW-1185">Reference proteome</keyword>
<proteinExistence type="predicted"/>
<sequence length="79" mass="8727">MRGWLMESRPKVVDGPGSPVQATDPTGQPLWEVTLAIRPKVRQPVELVVVQIGQPRDPGDILQPGEWVEVLPAILRRVA</sequence>
<dbReference type="Proteomes" id="UP000256269">
    <property type="component" value="Unassembled WGS sequence"/>
</dbReference>
<dbReference type="AlphaFoldDB" id="A0A3E0G5F0"/>
<dbReference type="RefSeq" id="WP_116182445.1">
    <property type="nucleotide sequence ID" value="NZ_CP144377.1"/>
</dbReference>
<accession>A0A3E0G5F0</accession>
<evidence type="ECO:0000256" key="1">
    <source>
        <dbReference type="SAM" id="MobiDB-lite"/>
    </source>
</evidence>
<reference evidence="2 3" key="1">
    <citation type="submission" date="2018-08" db="EMBL/GenBank/DDBJ databases">
        <title>Genomic Encyclopedia of Archaeal and Bacterial Type Strains, Phase II (KMG-II): from individual species to whole genera.</title>
        <authorList>
            <person name="Goeker M."/>
        </authorList>
    </citation>
    <scope>NUCLEOTIDE SEQUENCE [LARGE SCALE GENOMIC DNA]</scope>
    <source>
        <strain evidence="2 3">DSM 45791</strain>
    </source>
</reference>
<protein>
    <submittedName>
        <fullName evidence="2">Uncharacterized protein</fullName>
    </submittedName>
</protein>